<feature type="domain" description="HicB-like antitoxin of toxin-antitoxin system" evidence="1">
    <location>
        <begin position="7"/>
        <end position="63"/>
    </location>
</feature>
<dbReference type="PANTHER" id="PTHR34504:SF2">
    <property type="entry name" value="UPF0150 PROTEIN SSL0259"/>
    <property type="match status" value="1"/>
</dbReference>
<comment type="caution">
    <text evidence="2">The sequence shown here is derived from an EMBL/GenBank/DDBJ whole genome shotgun (WGS) entry which is preliminary data.</text>
</comment>
<name>A0A2H0YQD4_9BACT</name>
<dbReference type="AlphaFoldDB" id="A0A2H0YQD4"/>
<dbReference type="Pfam" id="PF15919">
    <property type="entry name" value="HicB_lk_antitox"/>
    <property type="match status" value="1"/>
</dbReference>
<dbReference type="InterPro" id="IPR035069">
    <property type="entry name" value="TTHA1013/TTHA0281-like"/>
</dbReference>
<evidence type="ECO:0000313" key="3">
    <source>
        <dbReference type="Proteomes" id="UP000231472"/>
    </source>
</evidence>
<proteinExistence type="predicted"/>
<evidence type="ECO:0000259" key="1">
    <source>
        <dbReference type="Pfam" id="PF15919"/>
    </source>
</evidence>
<dbReference type="InterPro" id="IPR031807">
    <property type="entry name" value="HicB-like"/>
</dbReference>
<dbReference type="EMBL" id="PEYC01000045">
    <property type="protein sequence ID" value="PIS39973.1"/>
    <property type="molecule type" value="Genomic_DNA"/>
</dbReference>
<dbReference type="InterPro" id="IPR051404">
    <property type="entry name" value="TA_system_antitoxin"/>
</dbReference>
<reference evidence="3" key="1">
    <citation type="submission" date="2017-09" db="EMBL/GenBank/DDBJ databases">
        <title>Depth-based differentiation of microbial function through sediment-hosted aquifers and enrichment of novel symbionts in the deep terrestrial subsurface.</title>
        <authorList>
            <person name="Probst A.J."/>
            <person name="Ladd B."/>
            <person name="Jarett J.K."/>
            <person name="Geller-Mcgrath D.E."/>
            <person name="Sieber C.M.K."/>
            <person name="Emerson J.B."/>
            <person name="Anantharaman K."/>
            <person name="Thomas B.C."/>
            <person name="Malmstrom R."/>
            <person name="Stieglmeier M."/>
            <person name="Klingl A."/>
            <person name="Woyke T."/>
            <person name="Ryan C.M."/>
            <person name="Banfield J.F."/>
        </authorList>
    </citation>
    <scope>NUCLEOTIDE SEQUENCE [LARGE SCALE GENOMIC DNA]</scope>
</reference>
<dbReference type="PANTHER" id="PTHR34504">
    <property type="entry name" value="ANTITOXIN HICB"/>
    <property type="match status" value="1"/>
</dbReference>
<accession>A0A2H0YQD4</accession>
<evidence type="ECO:0000313" key="2">
    <source>
        <dbReference type="EMBL" id="PIS39973.1"/>
    </source>
</evidence>
<dbReference type="SUPFAM" id="SSF143100">
    <property type="entry name" value="TTHA1013/TTHA0281-like"/>
    <property type="match status" value="1"/>
</dbReference>
<protein>
    <submittedName>
        <fullName evidence="2">Antitoxin HicB</fullName>
    </submittedName>
</protein>
<dbReference type="Gene3D" id="3.30.160.250">
    <property type="match status" value="1"/>
</dbReference>
<dbReference type="Proteomes" id="UP000231472">
    <property type="component" value="Unassembled WGS sequence"/>
</dbReference>
<sequence length="81" mass="9097">MKKTLRYNVIFRPEPEGGFTVIVPSLPGCVTYGRNLTEAKKMAIDAIKGYTASLKKHKEPIPTDEEDFFTSIEVKKTLVHA</sequence>
<gene>
    <name evidence="2" type="ORF">COT32_02240</name>
</gene>
<organism evidence="2 3">
    <name type="scientific">Candidatus Nealsonbacteria bacterium CG08_land_8_20_14_0_20_36_22</name>
    <dbReference type="NCBI Taxonomy" id="1974704"/>
    <lineage>
        <taxon>Bacteria</taxon>
        <taxon>Candidatus Nealsoniibacteriota</taxon>
    </lineage>
</organism>